<proteinExistence type="predicted"/>
<dbReference type="GO" id="GO:0008033">
    <property type="term" value="P:tRNA processing"/>
    <property type="evidence" value="ECO:0007669"/>
    <property type="project" value="InterPro"/>
</dbReference>
<dbReference type="GO" id="GO:0000171">
    <property type="term" value="F:ribonuclease MRP activity"/>
    <property type="evidence" value="ECO:0007669"/>
    <property type="project" value="TreeGrafter"/>
</dbReference>
<gene>
    <name evidence="3" type="ORF">BU16DRAFT_492921</name>
</gene>
<dbReference type="Proteomes" id="UP000799750">
    <property type="component" value="Unassembled WGS sequence"/>
</dbReference>
<evidence type="ECO:0000313" key="3">
    <source>
        <dbReference type="EMBL" id="KAF2491716.1"/>
    </source>
</evidence>
<organism evidence="3 4">
    <name type="scientific">Lophium mytilinum</name>
    <dbReference type="NCBI Taxonomy" id="390894"/>
    <lineage>
        <taxon>Eukaryota</taxon>
        <taxon>Fungi</taxon>
        <taxon>Dikarya</taxon>
        <taxon>Ascomycota</taxon>
        <taxon>Pezizomycotina</taxon>
        <taxon>Dothideomycetes</taxon>
        <taxon>Pleosporomycetidae</taxon>
        <taxon>Mytilinidiales</taxon>
        <taxon>Mytilinidiaceae</taxon>
        <taxon>Lophium</taxon>
    </lineage>
</organism>
<feature type="non-terminal residue" evidence="3">
    <location>
        <position position="1"/>
    </location>
</feature>
<dbReference type="GO" id="GO:0005655">
    <property type="term" value="C:nucleolar ribonuclease P complex"/>
    <property type="evidence" value="ECO:0007669"/>
    <property type="project" value="InterPro"/>
</dbReference>
<dbReference type="AlphaFoldDB" id="A0A6A6QI79"/>
<keyword evidence="4" id="KW-1185">Reference proteome</keyword>
<dbReference type="PANTHER" id="PTHR28173:SF1">
    <property type="entry name" value="RIBONUCLEASES P_MRP PROTEIN SUBUNIT POP8"/>
    <property type="match status" value="1"/>
</dbReference>
<evidence type="ECO:0000256" key="1">
    <source>
        <dbReference type="SAM" id="MobiDB-lite"/>
    </source>
</evidence>
<protein>
    <recommendedName>
        <fullName evidence="2">Ribonucleases P/MRP subunit Pop8-like domain-containing protein</fullName>
    </recommendedName>
</protein>
<dbReference type="InterPro" id="IPR049128">
    <property type="entry name" value="Pop8-like_dom"/>
</dbReference>
<evidence type="ECO:0000259" key="2">
    <source>
        <dbReference type="Pfam" id="PF20976"/>
    </source>
</evidence>
<feature type="region of interest" description="Disordered" evidence="1">
    <location>
        <begin position="1"/>
        <end position="23"/>
    </location>
</feature>
<dbReference type="OrthoDB" id="5530243at2759"/>
<dbReference type="Pfam" id="PF20976">
    <property type="entry name" value="Pop8"/>
    <property type="match status" value="1"/>
</dbReference>
<name>A0A6A6QI79_9PEZI</name>
<reference evidence="3" key="1">
    <citation type="journal article" date="2020" name="Stud. Mycol.">
        <title>101 Dothideomycetes genomes: a test case for predicting lifestyles and emergence of pathogens.</title>
        <authorList>
            <person name="Haridas S."/>
            <person name="Albert R."/>
            <person name="Binder M."/>
            <person name="Bloem J."/>
            <person name="Labutti K."/>
            <person name="Salamov A."/>
            <person name="Andreopoulos B."/>
            <person name="Baker S."/>
            <person name="Barry K."/>
            <person name="Bills G."/>
            <person name="Bluhm B."/>
            <person name="Cannon C."/>
            <person name="Castanera R."/>
            <person name="Culley D."/>
            <person name="Daum C."/>
            <person name="Ezra D."/>
            <person name="Gonzalez J."/>
            <person name="Henrissat B."/>
            <person name="Kuo A."/>
            <person name="Liang C."/>
            <person name="Lipzen A."/>
            <person name="Lutzoni F."/>
            <person name="Magnuson J."/>
            <person name="Mondo S."/>
            <person name="Nolan M."/>
            <person name="Ohm R."/>
            <person name="Pangilinan J."/>
            <person name="Park H.-J."/>
            <person name="Ramirez L."/>
            <person name="Alfaro M."/>
            <person name="Sun H."/>
            <person name="Tritt A."/>
            <person name="Yoshinaga Y."/>
            <person name="Zwiers L.-H."/>
            <person name="Turgeon B."/>
            <person name="Goodwin S."/>
            <person name="Spatafora J."/>
            <person name="Crous P."/>
            <person name="Grigoriev I."/>
        </authorList>
    </citation>
    <scope>NUCLEOTIDE SEQUENCE</scope>
    <source>
        <strain evidence="3">CBS 269.34</strain>
    </source>
</reference>
<evidence type="ECO:0000313" key="4">
    <source>
        <dbReference type="Proteomes" id="UP000799750"/>
    </source>
</evidence>
<dbReference type="EMBL" id="MU004195">
    <property type="protein sequence ID" value="KAF2491716.1"/>
    <property type="molecule type" value="Genomic_DNA"/>
</dbReference>
<feature type="domain" description="Ribonucleases P/MRP subunit Pop8-like" evidence="2">
    <location>
        <begin position="37"/>
        <end position="113"/>
    </location>
</feature>
<feature type="non-terminal residue" evidence="3">
    <location>
        <position position="118"/>
    </location>
</feature>
<sequence length="118" mass="12576">PPPPPPTDPPSKNPKRSSQNPKVSHLLHASTLRNPRWTYFHLAFVPTTPDPPGVGADLDPLTARTHLTTPLAQFLGTHGASISIDILKIEGREVWVRVPAEDGKIVGAGLAGWVGKSG</sequence>
<accession>A0A6A6QI79</accession>
<dbReference type="GO" id="GO:0004526">
    <property type="term" value="F:ribonuclease P activity"/>
    <property type="evidence" value="ECO:0007669"/>
    <property type="project" value="TreeGrafter"/>
</dbReference>
<dbReference type="GO" id="GO:0000294">
    <property type="term" value="P:nuclear-transcribed mRNA catabolic process, RNase MRP-dependent"/>
    <property type="evidence" value="ECO:0007669"/>
    <property type="project" value="TreeGrafter"/>
</dbReference>
<dbReference type="GO" id="GO:0034965">
    <property type="term" value="P:intronic box C/D snoRNA processing"/>
    <property type="evidence" value="ECO:0007669"/>
    <property type="project" value="TreeGrafter"/>
</dbReference>
<dbReference type="GO" id="GO:0000172">
    <property type="term" value="C:ribonuclease MRP complex"/>
    <property type="evidence" value="ECO:0007669"/>
    <property type="project" value="InterPro"/>
</dbReference>
<feature type="compositionally biased region" description="Pro residues" evidence="1">
    <location>
        <begin position="1"/>
        <end position="12"/>
    </location>
</feature>
<dbReference type="InterPro" id="IPR020347">
    <property type="entry name" value="Pop8"/>
</dbReference>
<dbReference type="PANTHER" id="PTHR28173">
    <property type="entry name" value="RIBONUCLEASES P/MRP PROTEIN SUBUNIT POP8"/>
    <property type="match status" value="1"/>
</dbReference>